<evidence type="ECO:0000313" key="1">
    <source>
        <dbReference type="EMBL" id="AGF72497.1"/>
    </source>
</evidence>
<keyword evidence="2" id="KW-1185">Reference proteome</keyword>
<dbReference type="STRING" id="1121362.A605_07475"/>
<accession>M1NST1</accession>
<dbReference type="HOGENOM" id="CLU_077332_3_0_11"/>
<evidence type="ECO:0000313" key="2">
    <source>
        <dbReference type="Proteomes" id="UP000011723"/>
    </source>
</evidence>
<reference evidence="1 2" key="1">
    <citation type="journal article" date="2012" name="Stand. Genomic Sci.">
        <title>Genome sequence of the halotolerant bacterium Corynebacterium halotolerans type strain YIM 70093(T) (= DSM 44683(T)).</title>
        <authorList>
            <person name="Ruckert C."/>
            <person name="Albersmeier A."/>
            <person name="Al-Dilaimi A."/>
            <person name="Niehaus K."/>
            <person name="Szczepanowski R."/>
            <person name="Kalinowski J."/>
        </authorList>
    </citation>
    <scope>NUCLEOTIDE SEQUENCE [LARGE SCALE GENOMIC DNA]</scope>
    <source>
        <strain evidence="1">YIM 70093</strain>
    </source>
</reference>
<dbReference type="KEGG" id="chn:A605_07475"/>
<organism evidence="1 2">
    <name type="scientific">Corynebacterium halotolerans YIM 70093 = DSM 44683</name>
    <dbReference type="NCBI Taxonomy" id="1121362"/>
    <lineage>
        <taxon>Bacteria</taxon>
        <taxon>Bacillati</taxon>
        <taxon>Actinomycetota</taxon>
        <taxon>Actinomycetes</taxon>
        <taxon>Mycobacteriales</taxon>
        <taxon>Corynebacteriaceae</taxon>
        <taxon>Corynebacterium</taxon>
    </lineage>
</organism>
<evidence type="ECO:0008006" key="3">
    <source>
        <dbReference type="Google" id="ProtNLM"/>
    </source>
</evidence>
<dbReference type="OrthoDB" id="5184241at2"/>
<proteinExistence type="predicted"/>
<protein>
    <recommendedName>
        <fullName evidence="3">DNA-binding protein</fullName>
    </recommendedName>
</protein>
<dbReference type="AlphaFoldDB" id="M1NST1"/>
<gene>
    <name evidence="1" type="ORF">A605_07475</name>
</gene>
<dbReference type="PATRIC" id="fig|1121362.3.peg.1507"/>
<dbReference type="Proteomes" id="UP000011723">
    <property type="component" value="Chromosome"/>
</dbReference>
<dbReference type="eggNOG" id="COG2522">
    <property type="taxonomic scope" value="Bacteria"/>
</dbReference>
<dbReference type="RefSeq" id="WP_015400916.1">
    <property type="nucleotide sequence ID" value="NC_020302.1"/>
</dbReference>
<name>M1NST1_9CORY</name>
<sequence>MLAVHARYRGREVRRAELVRRSAEALSTLQGVGEFRMLGVEDICAAIDSPEALCDIVMALLSDGGWAIGIGIVPGAPQSGQTEEVEERVRGIATASLPGRTRAGGVWVRIDAADTSRASASRASADSNDIAATFALVGHVLSKRTVEGREATSLMRSGLNQNEAAAELGISKQAMSQRLQAAGWQVESGGWQLAVNLIRRAGTTP</sequence>
<dbReference type="EMBL" id="CP003697">
    <property type="protein sequence ID" value="AGF72497.1"/>
    <property type="molecule type" value="Genomic_DNA"/>
</dbReference>